<evidence type="ECO:0000313" key="15">
    <source>
        <dbReference type="Proteomes" id="UP000594468"/>
    </source>
</evidence>
<evidence type="ECO:0000259" key="13">
    <source>
        <dbReference type="PROSITE" id="PS50885"/>
    </source>
</evidence>
<evidence type="ECO:0000259" key="12">
    <source>
        <dbReference type="PROSITE" id="PS50109"/>
    </source>
</evidence>
<comment type="subcellular location">
    <subcellularLocation>
        <location evidence="2">Membrane</location>
    </subcellularLocation>
</comment>
<dbReference type="Gene3D" id="1.10.287.130">
    <property type="match status" value="1"/>
</dbReference>
<proteinExistence type="predicted"/>
<dbReference type="PROSITE" id="PS50885">
    <property type="entry name" value="HAMP"/>
    <property type="match status" value="1"/>
</dbReference>
<dbReference type="EC" id="2.7.13.3" evidence="3"/>
<feature type="transmembrane region" description="Helical" evidence="11">
    <location>
        <begin position="21"/>
        <end position="39"/>
    </location>
</feature>
<evidence type="ECO:0000256" key="8">
    <source>
        <dbReference type="ARBA" id="ARBA00022989"/>
    </source>
</evidence>
<dbReference type="InterPro" id="IPR005467">
    <property type="entry name" value="His_kinase_dom"/>
</dbReference>
<dbReference type="Proteomes" id="UP000594468">
    <property type="component" value="Chromosome"/>
</dbReference>
<dbReference type="Gene3D" id="6.10.340.10">
    <property type="match status" value="1"/>
</dbReference>
<dbReference type="InterPro" id="IPR036890">
    <property type="entry name" value="HATPase_C_sf"/>
</dbReference>
<comment type="catalytic activity">
    <reaction evidence="1">
        <text>ATP + protein L-histidine = ADP + protein N-phospho-L-histidine.</text>
        <dbReference type="EC" id="2.7.13.3"/>
    </reaction>
</comment>
<feature type="domain" description="HAMP" evidence="13">
    <location>
        <begin position="325"/>
        <end position="377"/>
    </location>
</feature>
<dbReference type="SUPFAM" id="SSF158472">
    <property type="entry name" value="HAMP domain-like"/>
    <property type="match status" value="1"/>
</dbReference>
<dbReference type="Pfam" id="PF00672">
    <property type="entry name" value="HAMP"/>
    <property type="match status" value="1"/>
</dbReference>
<dbReference type="Pfam" id="PF02518">
    <property type="entry name" value="HATPase_c"/>
    <property type="match status" value="1"/>
</dbReference>
<dbReference type="GO" id="GO:0000155">
    <property type="term" value="F:phosphorelay sensor kinase activity"/>
    <property type="evidence" value="ECO:0007669"/>
    <property type="project" value="InterPro"/>
</dbReference>
<evidence type="ECO:0000256" key="6">
    <source>
        <dbReference type="ARBA" id="ARBA00022692"/>
    </source>
</evidence>
<reference evidence="14 15" key="1">
    <citation type="submission" date="2020-02" db="EMBL/GenBank/DDBJ databases">
        <authorList>
            <person name="Zheng R.K."/>
            <person name="Sun C.M."/>
        </authorList>
    </citation>
    <scope>NUCLEOTIDE SEQUENCE [LARGE SCALE GENOMIC DNA]</scope>
    <source>
        <strain evidence="15">rifampicinis</strain>
    </source>
</reference>
<dbReference type="InterPro" id="IPR050428">
    <property type="entry name" value="TCS_sensor_his_kinase"/>
</dbReference>
<name>A0A7S8EBN0_9CHLR</name>
<keyword evidence="10 11" id="KW-0472">Membrane</keyword>
<dbReference type="Pfam" id="PF00512">
    <property type="entry name" value="HisKA"/>
    <property type="match status" value="1"/>
</dbReference>
<dbReference type="SMART" id="SM00304">
    <property type="entry name" value="HAMP"/>
    <property type="match status" value="1"/>
</dbReference>
<dbReference type="PANTHER" id="PTHR45436">
    <property type="entry name" value="SENSOR HISTIDINE KINASE YKOH"/>
    <property type="match status" value="1"/>
</dbReference>
<dbReference type="FunFam" id="3.30.565.10:FF:000006">
    <property type="entry name" value="Sensor histidine kinase WalK"/>
    <property type="match status" value="1"/>
</dbReference>
<dbReference type="RefSeq" id="WP_195172067.1">
    <property type="nucleotide sequence ID" value="NZ_CP062983.1"/>
</dbReference>
<protein>
    <recommendedName>
        <fullName evidence="3">histidine kinase</fullName>
        <ecNumber evidence="3">2.7.13.3</ecNumber>
    </recommendedName>
</protein>
<keyword evidence="6 11" id="KW-0812">Transmembrane</keyword>
<dbReference type="InterPro" id="IPR004358">
    <property type="entry name" value="Sig_transdc_His_kin-like_C"/>
</dbReference>
<dbReference type="PRINTS" id="PR00344">
    <property type="entry name" value="BCTRLSENSOR"/>
</dbReference>
<evidence type="ECO:0000256" key="7">
    <source>
        <dbReference type="ARBA" id="ARBA00022777"/>
    </source>
</evidence>
<evidence type="ECO:0000256" key="5">
    <source>
        <dbReference type="ARBA" id="ARBA00022679"/>
    </source>
</evidence>
<dbReference type="KEGG" id="pmet:G4Y79_06380"/>
<dbReference type="InterPro" id="IPR003660">
    <property type="entry name" value="HAMP_dom"/>
</dbReference>
<dbReference type="SMART" id="SM00388">
    <property type="entry name" value="HisKA"/>
    <property type="match status" value="1"/>
</dbReference>
<dbReference type="CDD" id="cd00082">
    <property type="entry name" value="HisKA"/>
    <property type="match status" value="1"/>
</dbReference>
<keyword evidence="5" id="KW-0808">Transferase</keyword>
<feature type="domain" description="Histidine kinase" evidence="12">
    <location>
        <begin position="385"/>
        <end position="603"/>
    </location>
</feature>
<dbReference type="InterPro" id="IPR003594">
    <property type="entry name" value="HATPase_dom"/>
</dbReference>
<keyword evidence="4" id="KW-0597">Phosphoprotein</keyword>
<dbReference type="EMBL" id="CP062983">
    <property type="protein sequence ID" value="QPC84003.1"/>
    <property type="molecule type" value="Genomic_DNA"/>
</dbReference>
<dbReference type="Gene3D" id="3.30.565.10">
    <property type="entry name" value="Histidine kinase-like ATPase, C-terminal domain"/>
    <property type="match status" value="1"/>
</dbReference>
<keyword evidence="8 11" id="KW-1133">Transmembrane helix</keyword>
<evidence type="ECO:0000256" key="2">
    <source>
        <dbReference type="ARBA" id="ARBA00004370"/>
    </source>
</evidence>
<keyword evidence="7" id="KW-0418">Kinase</keyword>
<evidence type="ECO:0000256" key="10">
    <source>
        <dbReference type="ARBA" id="ARBA00023136"/>
    </source>
</evidence>
<keyword evidence="9" id="KW-0902">Two-component regulatory system</keyword>
<evidence type="ECO:0000256" key="3">
    <source>
        <dbReference type="ARBA" id="ARBA00012438"/>
    </source>
</evidence>
<evidence type="ECO:0000256" key="9">
    <source>
        <dbReference type="ARBA" id="ARBA00023012"/>
    </source>
</evidence>
<accession>A0A7S8EBN0</accession>
<evidence type="ECO:0000256" key="11">
    <source>
        <dbReference type="SAM" id="Phobius"/>
    </source>
</evidence>
<evidence type="ECO:0000256" key="4">
    <source>
        <dbReference type="ARBA" id="ARBA00022553"/>
    </source>
</evidence>
<dbReference type="SUPFAM" id="SSF47384">
    <property type="entry name" value="Homodimeric domain of signal transducing histidine kinase"/>
    <property type="match status" value="1"/>
</dbReference>
<evidence type="ECO:0000256" key="1">
    <source>
        <dbReference type="ARBA" id="ARBA00000085"/>
    </source>
</evidence>
<gene>
    <name evidence="14" type="ORF">G4Y79_06380</name>
</gene>
<dbReference type="InterPro" id="IPR003661">
    <property type="entry name" value="HisK_dim/P_dom"/>
</dbReference>
<feature type="transmembrane region" description="Helical" evidence="11">
    <location>
        <begin position="51"/>
        <end position="72"/>
    </location>
</feature>
<dbReference type="CDD" id="cd06225">
    <property type="entry name" value="HAMP"/>
    <property type="match status" value="1"/>
</dbReference>
<keyword evidence="15" id="KW-1185">Reference proteome</keyword>
<dbReference type="InterPro" id="IPR036097">
    <property type="entry name" value="HisK_dim/P_sf"/>
</dbReference>
<dbReference type="PANTHER" id="PTHR45436:SF5">
    <property type="entry name" value="SENSOR HISTIDINE KINASE TRCS"/>
    <property type="match status" value="1"/>
</dbReference>
<evidence type="ECO:0000313" key="14">
    <source>
        <dbReference type="EMBL" id="QPC84003.1"/>
    </source>
</evidence>
<organism evidence="14 15">
    <name type="scientific">Phototrophicus methaneseepsis</name>
    <dbReference type="NCBI Taxonomy" id="2710758"/>
    <lineage>
        <taxon>Bacteria</taxon>
        <taxon>Bacillati</taxon>
        <taxon>Chloroflexota</taxon>
        <taxon>Candidatus Thermofontia</taxon>
        <taxon>Phototrophicales</taxon>
        <taxon>Phototrophicaceae</taxon>
        <taxon>Phototrophicus</taxon>
    </lineage>
</organism>
<dbReference type="GO" id="GO:0005886">
    <property type="term" value="C:plasma membrane"/>
    <property type="evidence" value="ECO:0007669"/>
    <property type="project" value="TreeGrafter"/>
</dbReference>
<dbReference type="SUPFAM" id="SSF55874">
    <property type="entry name" value="ATPase domain of HSP90 chaperone/DNA topoisomerase II/histidine kinase"/>
    <property type="match status" value="1"/>
</dbReference>
<dbReference type="SMART" id="SM00387">
    <property type="entry name" value="HATPase_c"/>
    <property type="match status" value="1"/>
</dbReference>
<dbReference type="PROSITE" id="PS50109">
    <property type="entry name" value="HIS_KIN"/>
    <property type="match status" value="1"/>
</dbReference>
<dbReference type="AlphaFoldDB" id="A0A7S8EBN0"/>
<sequence>MKTNRKTNRKQMRKEAPKSGARPLNALRVFFSSFFFSVFRLNSIRTRLLLAYGIIILVAFAAISFVAGTQIASAARVDYERSLINVAHLLSEQSDYMDESDTLVVRNLTPNDAGVMEIIPGESQDTDRIISLVRINLRYNSARDYLRDRPELEAAFSGRSIVVERYDPATQMPMLYTAVGLILPPTSPEEGVSMYAVPAPTEVAPTEATPTKPTSSASAAVTTDAIPPVWAQVASPDESAGWTDRFDDLWSQNTDLDSPLMVVPAIELNQTTDVPFIAPRVAYILRVSVPSTDLDTLIARRWGLLLLLFGLVMIVALVATLWVSRTITKPLYALRESAIQLAKGDFTHRVAEVGQDEIGEVAQAFNEMAQQVESMINEQRAFASNTSHELRTPLTTIRLRSEALRYEALDEDMNQQYITEIDDEARRLGTLIEDLTLLSRFDAGRSELGRNEIDMRRFAGSMLQQFQQQARAKQITLFTEATDEPIILYASLNHLTVVFRNVLDNALKYTPEGGSVTWSISSGVEGVTSILEDTGLGIESENLPHLFERFFRVDKARSRQVPGTGLGLALVQSIVSAYGGSISIESEGLHHGTTVTIFWPYGEACEQAEIT</sequence>
<feature type="transmembrane region" description="Helical" evidence="11">
    <location>
        <begin position="302"/>
        <end position="323"/>
    </location>
</feature>